<comment type="caution">
    <text evidence="1">The sequence shown here is derived from an EMBL/GenBank/DDBJ whole genome shotgun (WGS) entry which is preliminary data.</text>
</comment>
<protein>
    <submittedName>
        <fullName evidence="1">Uncharacterized protein</fullName>
    </submittedName>
</protein>
<keyword evidence="2" id="KW-1185">Reference proteome</keyword>
<proteinExistence type="predicted"/>
<reference evidence="1" key="1">
    <citation type="journal article" date="2021" name="Sci. Adv.">
        <title>The American lobster genome reveals insights on longevity, neural, and immune adaptations.</title>
        <authorList>
            <person name="Polinski J.M."/>
            <person name="Zimin A.V."/>
            <person name="Clark K.F."/>
            <person name="Kohn A.B."/>
            <person name="Sadowski N."/>
            <person name="Timp W."/>
            <person name="Ptitsyn A."/>
            <person name="Khanna P."/>
            <person name="Romanova D.Y."/>
            <person name="Williams P."/>
            <person name="Greenwood S.J."/>
            <person name="Moroz L.L."/>
            <person name="Walt D.R."/>
            <person name="Bodnar A.G."/>
        </authorList>
    </citation>
    <scope>NUCLEOTIDE SEQUENCE</scope>
    <source>
        <strain evidence="1">GMGI-L3</strain>
    </source>
</reference>
<evidence type="ECO:0000313" key="1">
    <source>
        <dbReference type="EMBL" id="KAG7158481.1"/>
    </source>
</evidence>
<organism evidence="1 2">
    <name type="scientific">Homarus americanus</name>
    <name type="common">American lobster</name>
    <dbReference type="NCBI Taxonomy" id="6706"/>
    <lineage>
        <taxon>Eukaryota</taxon>
        <taxon>Metazoa</taxon>
        <taxon>Ecdysozoa</taxon>
        <taxon>Arthropoda</taxon>
        <taxon>Crustacea</taxon>
        <taxon>Multicrustacea</taxon>
        <taxon>Malacostraca</taxon>
        <taxon>Eumalacostraca</taxon>
        <taxon>Eucarida</taxon>
        <taxon>Decapoda</taxon>
        <taxon>Pleocyemata</taxon>
        <taxon>Astacidea</taxon>
        <taxon>Nephropoidea</taxon>
        <taxon>Nephropidae</taxon>
        <taxon>Homarus</taxon>
    </lineage>
</organism>
<sequence>MVIFGVASTSITKKSFASSSSTGGRPPHPCSSRLSPVSTNLRIISYAVVLGIRSSGAVSRKSSPASYRVIIHYDLRLTPGDIVCEA</sequence>
<evidence type="ECO:0000313" key="2">
    <source>
        <dbReference type="Proteomes" id="UP000747542"/>
    </source>
</evidence>
<dbReference type="Proteomes" id="UP000747542">
    <property type="component" value="Unassembled WGS sequence"/>
</dbReference>
<name>A0A8J5MNY4_HOMAM</name>
<gene>
    <name evidence="1" type="ORF">Hamer_G026905</name>
</gene>
<dbReference type="AlphaFoldDB" id="A0A8J5MNY4"/>
<dbReference type="EMBL" id="JAHLQT010034987">
    <property type="protein sequence ID" value="KAG7158481.1"/>
    <property type="molecule type" value="Genomic_DNA"/>
</dbReference>
<accession>A0A8J5MNY4</accession>